<dbReference type="InParanoid" id="A0A1Q3CX21"/>
<feature type="domain" description="Galactose oxidase-like Early set" evidence="3">
    <location>
        <begin position="397"/>
        <end position="499"/>
    </location>
</feature>
<dbReference type="InterPro" id="IPR015202">
    <property type="entry name" value="GO-like_E_set"/>
</dbReference>
<dbReference type="InterPro" id="IPR013783">
    <property type="entry name" value="Ig-like_fold"/>
</dbReference>
<organism evidence="4 5">
    <name type="scientific">Cephalotus follicularis</name>
    <name type="common">Albany pitcher plant</name>
    <dbReference type="NCBI Taxonomy" id="3775"/>
    <lineage>
        <taxon>Eukaryota</taxon>
        <taxon>Viridiplantae</taxon>
        <taxon>Streptophyta</taxon>
        <taxon>Embryophyta</taxon>
        <taxon>Tracheophyta</taxon>
        <taxon>Spermatophyta</taxon>
        <taxon>Magnoliopsida</taxon>
        <taxon>eudicotyledons</taxon>
        <taxon>Gunneridae</taxon>
        <taxon>Pentapetalae</taxon>
        <taxon>rosids</taxon>
        <taxon>fabids</taxon>
        <taxon>Oxalidales</taxon>
        <taxon>Cephalotaceae</taxon>
        <taxon>Cephalotus</taxon>
    </lineage>
</organism>
<dbReference type="Gene3D" id="2.130.10.80">
    <property type="entry name" value="Galactose oxidase/kelch, beta-propeller"/>
    <property type="match status" value="1"/>
</dbReference>
<feature type="domain" description="Glyoxal oxidase N-terminal" evidence="2">
    <location>
        <begin position="1"/>
        <end position="384"/>
    </location>
</feature>
<dbReference type="PANTHER" id="PTHR32208">
    <property type="entry name" value="SECRETED PROTEIN-RELATED"/>
    <property type="match status" value="1"/>
</dbReference>
<evidence type="ECO:0000313" key="4">
    <source>
        <dbReference type="EMBL" id="GAV84618.1"/>
    </source>
</evidence>
<accession>A0A1Q3CX21</accession>
<dbReference type="AlphaFoldDB" id="A0A1Q3CX21"/>
<evidence type="ECO:0000256" key="1">
    <source>
        <dbReference type="ARBA" id="ARBA00022729"/>
    </source>
</evidence>
<dbReference type="STRING" id="3775.A0A1Q3CX21"/>
<dbReference type="SUPFAM" id="SSF81296">
    <property type="entry name" value="E set domains"/>
    <property type="match status" value="1"/>
</dbReference>
<keyword evidence="5" id="KW-1185">Reference proteome</keyword>
<proteinExistence type="predicted"/>
<dbReference type="SUPFAM" id="SSF50965">
    <property type="entry name" value="Galactose oxidase, central domain"/>
    <property type="match status" value="1"/>
</dbReference>
<dbReference type="InterPro" id="IPR037293">
    <property type="entry name" value="Gal_Oxidase_central_sf"/>
</dbReference>
<dbReference type="PANTHER" id="PTHR32208:SF103">
    <property type="entry name" value="GALACTOSE OXIDASE-LIKE EARLY SET DOMAIN-CONTAINING PROTEIN"/>
    <property type="match status" value="1"/>
</dbReference>
<dbReference type="CDD" id="cd02851">
    <property type="entry name" value="E_set_GO_C"/>
    <property type="match status" value="1"/>
</dbReference>
<protein>
    <submittedName>
        <fullName evidence="4">Glyoxal_oxid_N domain-containing protein/DUF1929 domain-containing protein</fullName>
    </submittedName>
</protein>
<dbReference type="Gene3D" id="2.60.40.10">
    <property type="entry name" value="Immunoglobulins"/>
    <property type="match status" value="1"/>
</dbReference>
<dbReference type="InterPro" id="IPR011043">
    <property type="entry name" value="Gal_Oxase/kelch_b-propeller"/>
</dbReference>
<name>A0A1Q3CX21_CEPFO</name>
<dbReference type="Pfam" id="PF09118">
    <property type="entry name" value="GO-like_E_set"/>
    <property type="match status" value="1"/>
</dbReference>
<reference evidence="5" key="1">
    <citation type="submission" date="2016-04" db="EMBL/GenBank/DDBJ databases">
        <title>Cephalotus genome sequencing.</title>
        <authorList>
            <person name="Fukushima K."/>
            <person name="Hasebe M."/>
            <person name="Fang X."/>
        </authorList>
    </citation>
    <scope>NUCLEOTIDE SEQUENCE [LARGE SCALE GENOMIC DNA]</scope>
    <source>
        <strain evidence="5">cv. St1</strain>
    </source>
</reference>
<keyword evidence="1" id="KW-0732">Signal</keyword>
<dbReference type="InterPro" id="IPR014756">
    <property type="entry name" value="Ig_E-set"/>
</dbReference>
<dbReference type="EMBL" id="BDDD01003268">
    <property type="protein sequence ID" value="GAV84618.1"/>
    <property type="molecule type" value="Genomic_DNA"/>
</dbReference>
<evidence type="ECO:0000259" key="2">
    <source>
        <dbReference type="Pfam" id="PF07250"/>
    </source>
</evidence>
<evidence type="ECO:0000259" key="3">
    <source>
        <dbReference type="Pfam" id="PF09118"/>
    </source>
</evidence>
<gene>
    <name evidence="4" type="ORF">CFOL_v3_28062</name>
</gene>
<dbReference type="Pfam" id="PF07250">
    <property type="entry name" value="Glyoxal_oxid_N"/>
    <property type="match status" value="1"/>
</dbReference>
<sequence>MHMFIFPNTNKAIMFDSLLFGPSQIRLPKMEDDEEEEEDSWAHAVEYDTDTAAIRPLKILTDTWCSSGGLSANGTLVHTGGWGDGGRSVRYMISGCSTCDWKEYPEALNGTRWYSTQHILPDGSFIVVGGRSMYNYEYVPEEGKCNEKLYGLPFLKKTTDPCENNLYPFVFLSTDGNIFIFANNRSILLSPTRNKVVRELPVLSGGSRNHPASAMSTLLPIKLHDPEVIQAKVLICGGAKHDAALLAEKAIFVDALQDCATIDITNPKATWHKETMPSPRVMGDMIQLPTGDVLMINGAKKGTAGWNFAEDPNLTPVLYRPEKPKTQRYSELTPTTIPRMSHSTSVVLPDGKILVAGGNPNYYYNFTGLKYPTEVRVEKFYPPYLDPFLASDCPSIISNFKGKKVKYSDKIVIQFKLKKAKVNKIDFKVTMYAPPFTTHGFSMGQRLLVLRINKLISIGSKVLQVTVAAPPRATIAPPGYYLLFVVYRGVPSTGIWVQIA</sequence>
<comment type="caution">
    <text evidence="4">The sequence shown here is derived from an EMBL/GenBank/DDBJ whole genome shotgun (WGS) entry which is preliminary data.</text>
</comment>
<dbReference type="InterPro" id="IPR009880">
    <property type="entry name" value="Glyoxal_oxidase_N"/>
</dbReference>
<dbReference type="OrthoDB" id="2019572at2759"/>
<evidence type="ECO:0000313" key="5">
    <source>
        <dbReference type="Proteomes" id="UP000187406"/>
    </source>
</evidence>
<dbReference type="Proteomes" id="UP000187406">
    <property type="component" value="Unassembled WGS sequence"/>
</dbReference>